<keyword evidence="3" id="KW-1185">Reference proteome</keyword>
<dbReference type="InterPro" id="IPR029058">
    <property type="entry name" value="AB_hydrolase_fold"/>
</dbReference>
<dbReference type="InterPro" id="IPR002925">
    <property type="entry name" value="Dienelactn_hydro"/>
</dbReference>
<feature type="domain" description="Dienelactone hydrolase" evidence="1">
    <location>
        <begin position="26"/>
        <end position="222"/>
    </location>
</feature>
<evidence type="ECO:0000313" key="3">
    <source>
        <dbReference type="Proteomes" id="UP001338125"/>
    </source>
</evidence>
<sequence length="303" mass="33003">MSCPDCFTGELHEGDPRGTITKAYGLDAYVTEPSNGEPAKGIIIMIPDAFGWEFVNLRLLADKYADKGGYKVYLPDFMDGHSAPLSMLETMKTLNSSTGILSKIYYGFLAAYDAIPWFIRNNPGKAMPRVKGFFEQLRKEEGETLPIGTAGFCWGGKYVVLLAQGLEINGKPLIDAGFTGHPSLLSVPGDIQKITRPLSIAIGDKDSVLSVPQAQKVKGILEGNEGPAKGRFASTRMPAMGSAFVRTLIARILRGKLPSRMISVLTGSEATSLLFDHCIHVGCALFWKVSDDIRVIKTELERL</sequence>
<organism evidence="2 3">
    <name type="scientific">Cladobotryum mycophilum</name>
    <dbReference type="NCBI Taxonomy" id="491253"/>
    <lineage>
        <taxon>Eukaryota</taxon>
        <taxon>Fungi</taxon>
        <taxon>Dikarya</taxon>
        <taxon>Ascomycota</taxon>
        <taxon>Pezizomycotina</taxon>
        <taxon>Sordariomycetes</taxon>
        <taxon>Hypocreomycetidae</taxon>
        <taxon>Hypocreales</taxon>
        <taxon>Hypocreaceae</taxon>
        <taxon>Cladobotryum</taxon>
    </lineage>
</organism>
<gene>
    <name evidence="2" type="ORF">PT974_00759</name>
</gene>
<name>A0ABR0T1S9_9HYPO</name>
<evidence type="ECO:0000313" key="2">
    <source>
        <dbReference type="EMBL" id="KAK5998380.1"/>
    </source>
</evidence>
<dbReference type="SUPFAM" id="SSF53474">
    <property type="entry name" value="alpha/beta-Hydrolases"/>
    <property type="match status" value="1"/>
</dbReference>
<comment type="caution">
    <text evidence="2">The sequence shown here is derived from an EMBL/GenBank/DDBJ whole genome shotgun (WGS) entry which is preliminary data.</text>
</comment>
<dbReference type="Pfam" id="PF01738">
    <property type="entry name" value="DLH"/>
    <property type="match status" value="1"/>
</dbReference>
<dbReference type="PANTHER" id="PTHR17630">
    <property type="entry name" value="DIENELACTONE HYDROLASE"/>
    <property type="match status" value="1"/>
</dbReference>
<dbReference type="Gene3D" id="3.40.50.1820">
    <property type="entry name" value="alpha/beta hydrolase"/>
    <property type="match status" value="1"/>
</dbReference>
<proteinExistence type="predicted"/>
<dbReference type="Proteomes" id="UP001338125">
    <property type="component" value="Unassembled WGS sequence"/>
</dbReference>
<reference evidence="2 3" key="1">
    <citation type="submission" date="2024-01" db="EMBL/GenBank/DDBJ databases">
        <title>Complete genome of Cladobotryum mycophilum ATHUM6906.</title>
        <authorList>
            <person name="Christinaki A.C."/>
            <person name="Myridakis A.I."/>
            <person name="Kouvelis V.N."/>
        </authorList>
    </citation>
    <scope>NUCLEOTIDE SEQUENCE [LARGE SCALE GENOMIC DNA]</scope>
    <source>
        <strain evidence="2 3">ATHUM6906</strain>
    </source>
</reference>
<dbReference type="EMBL" id="JAVFKD010000001">
    <property type="protein sequence ID" value="KAK5998380.1"/>
    <property type="molecule type" value="Genomic_DNA"/>
</dbReference>
<accession>A0ABR0T1S9</accession>
<dbReference type="PANTHER" id="PTHR17630:SF105">
    <property type="entry name" value="DIENELACTONE HYDROLASE FAMILY PROTEIN (AFU_ORTHOLOGUE AFUA_4G08790)"/>
    <property type="match status" value="1"/>
</dbReference>
<evidence type="ECO:0000259" key="1">
    <source>
        <dbReference type="Pfam" id="PF01738"/>
    </source>
</evidence>
<protein>
    <submittedName>
        <fullName evidence="2">Hydrolase pyvD-like protein</fullName>
    </submittedName>
</protein>